<dbReference type="InterPro" id="IPR029063">
    <property type="entry name" value="SAM-dependent_MTases_sf"/>
</dbReference>
<keyword evidence="3" id="KW-0808">Transferase</keyword>
<name>A0A0M8JQR3_9CHLR</name>
<gene>
    <name evidence="8" type="ORF">ADN01_08915</name>
    <name evidence="7" type="ORF">LSAC_03371</name>
</gene>
<dbReference type="Gene3D" id="3.40.50.150">
    <property type="entry name" value="Vaccinia Virus protein VP39"/>
    <property type="match status" value="1"/>
</dbReference>
<dbReference type="PRINTS" id="PR00506">
    <property type="entry name" value="D21N6MTFRASE"/>
</dbReference>
<evidence type="ECO:0000256" key="3">
    <source>
        <dbReference type="ARBA" id="ARBA00022679"/>
    </source>
</evidence>
<evidence type="ECO:0000313" key="9">
    <source>
        <dbReference type="Proteomes" id="UP000050501"/>
    </source>
</evidence>
<dbReference type="Proteomes" id="UP000050501">
    <property type="component" value="Unassembled WGS sequence"/>
</dbReference>
<accession>A0A0M8JQR3</accession>
<evidence type="ECO:0000256" key="5">
    <source>
        <dbReference type="SAM" id="MobiDB-lite"/>
    </source>
</evidence>
<evidence type="ECO:0000256" key="2">
    <source>
        <dbReference type="ARBA" id="ARBA00022603"/>
    </source>
</evidence>
<feature type="domain" description="DNA methylase N-4/N-6" evidence="6">
    <location>
        <begin position="471"/>
        <end position="807"/>
    </location>
</feature>
<feature type="region of interest" description="Disordered" evidence="5">
    <location>
        <begin position="347"/>
        <end position="366"/>
    </location>
</feature>
<sequence length="949" mass="109964">MAQTNKFEKQFFNALHEIFVGAKVEGDSGYVNLMGIKSRYYERGVFPQLQKDITAALKPFPDFREELFDKLYTFFQRYFSESGSIYFRYTALHQNVYEKVYTDDRDVILFWKTHMLYYVKTDRIFTSLNVEVDGVNFFFDASKMTLKKSNEKREVIYAFRKVHPEDGTLVFDVAYSEKGRTTKVDDILKDLKKAGVKLSDETLYKAFRVFEKQSEVDYFINKNARAFLQEQFDLWLYQYLFAGQNVWGAERLAQLQALKTVAYQVIDFISQFEDELVKIWNKPKFVRNSHYVLTLDHIIANAVGAKQSPAEGDKIASGEERPRNDNLSVIATPAPSVIASPAPSVIASPAGAKQSPAEGDKIASGTERPRNDILARLLTHPNLPQQVQEWRDLGMIGEDFKLEMLTQKDADGAPLHPQYQYLPMDTKYFPDLELDILALFDDLDAALDGWLVHSENYQALITLLPKFKQRVDAVYIDPPYNTDASAIIYSNDYKDSSWATLMENRLNVVSNYLKQEGIICVAIDDEEIIQTKFILSTIFKKQVGIAAVRSNPAGRKTKGKFAPAHEYALFYGISEYSIPSSLEKTEHALSRFPKEDDSGRYSWANFIRSGSHDKRIDRPKLYYPIFVDKNDNIRVPRIEWVESKREYELLEEPDENEVVVYPDVLKEGRIIQKNWHRGYIRMIKELPLGEYRVRRDKSNNISIDFKTRMDEESLPITWWDHKKYASANYGAAELKELFGQSGFDFPKSKELVSDCLQTSGISEEYSIAFDFFAGSGTTAHAVMNLNRADGGKRKYILVEMGEHFHTVILPRIKKVAFSDKWKDGKANGGQGMSHFVKYYDLEQYEDVLRRAHYADADLFNNPYEDPYHSYVFLRDLKMLDSVEMDVEQNKAHFYPERLYSDIDLAETLSQRRGKWIKRITAEYVEFQDGERMSLTDPDWQTIKPLVWWQ</sequence>
<dbReference type="RefSeq" id="WP_062419744.1">
    <property type="nucleotide sequence ID" value="NZ_BBXZ01000179.1"/>
</dbReference>
<dbReference type="SUPFAM" id="SSF53335">
    <property type="entry name" value="S-adenosyl-L-methionine-dependent methyltransferases"/>
    <property type="match status" value="1"/>
</dbReference>
<evidence type="ECO:0000259" key="6">
    <source>
        <dbReference type="Pfam" id="PF01555"/>
    </source>
</evidence>
<dbReference type="Pfam" id="PF01555">
    <property type="entry name" value="N6_N4_Mtase"/>
    <property type="match status" value="1"/>
</dbReference>
<dbReference type="PATRIC" id="fig|229921.5.peg.1800"/>
<dbReference type="GO" id="GO:0003677">
    <property type="term" value="F:DNA binding"/>
    <property type="evidence" value="ECO:0007669"/>
    <property type="project" value="InterPro"/>
</dbReference>
<dbReference type="EMBL" id="DF967975">
    <property type="protein sequence ID" value="GAP19468.1"/>
    <property type="molecule type" value="Genomic_DNA"/>
</dbReference>
<keyword evidence="9" id="KW-1185">Reference proteome</keyword>
<reference evidence="8 9" key="2">
    <citation type="submission" date="2015-07" db="EMBL/GenBank/DDBJ databases">
        <title>Genome sequence of Levilinea saccharolytica DSM 16555.</title>
        <authorList>
            <person name="Hemp J."/>
            <person name="Ward L.M."/>
            <person name="Pace L.A."/>
            <person name="Fischer W.W."/>
        </authorList>
    </citation>
    <scope>NUCLEOTIDE SEQUENCE [LARGE SCALE GENOMIC DNA]</scope>
    <source>
        <strain evidence="8 9">KIBI-1</strain>
    </source>
</reference>
<comment type="similarity">
    <text evidence="1">Belongs to the N(4)/N(6)-methyltransferase family.</text>
</comment>
<dbReference type="REBASE" id="132887">
    <property type="entry name" value="M.LsaKIBI1ORF8915P"/>
</dbReference>
<dbReference type="STRING" id="229921.ADN01_08915"/>
<dbReference type="OrthoDB" id="9800801at2"/>
<dbReference type="GO" id="GO:0008170">
    <property type="term" value="F:N-methyltransferase activity"/>
    <property type="evidence" value="ECO:0007669"/>
    <property type="project" value="InterPro"/>
</dbReference>
<evidence type="ECO:0000313" key="8">
    <source>
        <dbReference type="EMBL" id="KPL82220.1"/>
    </source>
</evidence>
<dbReference type="PROSITE" id="PS00092">
    <property type="entry name" value="N6_MTASE"/>
    <property type="match status" value="1"/>
</dbReference>
<organism evidence="7">
    <name type="scientific">Levilinea saccharolytica</name>
    <dbReference type="NCBI Taxonomy" id="229921"/>
    <lineage>
        <taxon>Bacteria</taxon>
        <taxon>Bacillati</taxon>
        <taxon>Chloroflexota</taxon>
        <taxon>Anaerolineae</taxon>
        <taxon>Anaerolineales</taxon>
        <taxon>Anaerolineaceae</taxon>
        <taxon>Levilinea</taxon>
    </lineage>
</organism>
<keyword evidence="2 7" id="KW-0489">Methyltransferase</keyword>
<protein>
    <submittedName>
        <fullName evidence="7">Adenine specific DNA methylase Mod</fullName>
    </submittedName>
</protein>
<dbReference type="EMBL" id="LGCM01000034">
    <property type="protein sequence ID" value="KPL82220.1"/>
    <property type="molecule type" value="Genomic_DNA"/>
</dbReference>
<dbReference type="AlphaFoldDB" id="A0A0M8JQR3"/>
<evidence type="ECO:0000313" key="7">
    <source>
        <dbReference type="EMBL" id="GAP19468.1"/>
    </source>
</evidence>
<dbReference type="GO" id="GO:0032259">
    <property type="term" value="P:methylation"/>
    <property type="evidence" value="ECO:0007669"/>
    <property type="project" value="UniProtKB-KW"/>
</dbReference>
<dbReference type="InterPro" id="IPR002052">
    <property type="entry name" value="DNA_methylase_N6_adenine_CS"/>
</dbReference>
<reference evidence="7" key="1">
    <citation type="journal article" date="2015" name="Genome Announc.">
        <title>Draft Genome Sequences of Anaerolinea thermolimosa IMO-1, Bellilinea caldifistulae GOMI-1, Leptolinea tardivitalis YMTK-2, Levilinea saccharolytica KIBI-1, Longilinea arvoryzae KOME-1, Previously Described as Members of the Class Anaerolineae (Chloroflexi).</title>
        <authorList>
            <person name="Matsuura N."/>
            <person name="Tourlousse M.D."/>
            <person name="Ohashi A."/>
            <person name="Hugenholtz P."/>
            <person name="Sekiguchi Y."/>
        </authorList>
    </citation>
    <scope>NUCLEOTIDE SEQUENCE</scope>
    <source>
        <strain evidence="7">KIBI-1</strain>
    </source>
</reference>
<evidence type="ECO:0000256" key="1">
    <source>
        <dbReference type="ARBA" id="ARBA00006594"/>
    </source>
</evidence>
<evidence type="ECO:0000256" key="4">
    <source>
        <dbReference type="ARBA" id="ARBA00022691"/>
    </source>
</evidence>
<dbReference type="InterPro" id="IPR002941">
    <property type="entry name" value="DNA_methylase_N4/N6"/>
</dbReference>
<proteinExistence type="inferred from homology"/>
<dbReference type="InterPro" id="IPR002295">
    <property type="entry name" value="N4/N6-MTase_EcoPI_Mod-like"/>
</dbReference>
<keyword evidence="4" id="KW-0949">S-adenosyl-L-methionine</keyword>